<keyword evidence="1" id="KW-0812">Transmembrane</keyword>
<dbReference type="Proteomes" id="UP001500984">
    <property type="component" value="Unassembled WGS sequence"/>
</dbReference>
<keyword evidence="1" id="KW-0472">Membrane</keyword>
<keyword evidence="3" id="KW-1185">Reference proteome</keyword>
<dbReference type="PANTHER" id="PTHR28008:SF1">
    <property type="entry name" value="DOMAIN PROTEIN, PUTATIVE (AFU_ORTHOLOGUE AFUA_3G10980)-RELATED"/>
    <property type="match status" value="1"/>
</dbReference>
<feature type="transmembrane region" description="Helical" evidence="1">
    <location>
        <begin position="69"/>
        <end position="87"/>
    </location>
</feature>
<feature type="transmembrane region" description="Helical" evidence="1">
    <location>
        <begin position="36"/>
        <end position="54"/>
    </location>
</feature>
<accession>A0ABN2WMW9</accession>
<evidence type="ECO:0000313" key="2">
    <source>
        <dbReference type="EMBL" id="GAA2095747.1"/>
    </source>
</evidence>
<dbReference type="RefSeq" id="WP_291791493.1">
    <property type="nucleotide sequence ID" value="NZ_BAAAPZ010000005.1"/>
</dbReference>
<evidence type="ECO:0008006" key="4">
    <source>
        <dbReference type="Google" id="ProtNLM"/>
    </source>
</evidence>
<dbReference type="EMBL" id="BAAAPZ010000005">
    <property type="protein sequence ID" value="GAA2095747.1"/>
    <property type="molecule type" value="Genomic_DNA"/>
</dbReference>
<reference evidence="2 3" key="1">
    <citation type="journal article" date="2019" name="Int. J. Syst. Evol. Microbiol.">
        <title>The Global Catalogue of Microorganisms (GCM) 10K type strain sequencing project: providing services to taxonomists for standard genome sequencing and annotation.</title>
        <authorList>
            <consortium name="The Broad Institute Genomics Platform"/>
            <consortium name="The Broad Institute Genome Sequencing Center for Infectious Disease"/>
            <person name="Wu L."/>
            <person name="Ma J."/>
        </authorList>
    </citation>
    <scope>NUCLEOTIDE SEQUENCE [LARGE SCALE GENOMIC DNA]</scope>
    <source>
        <strain evidence="2 3">JCM 15900</strain>
    </source>
</reference>
<feature type="transmembrane region" description="Helical" evidence="1">
    <location>
        <begin position="122"/>
        <end position="142"/>
    </location>
</feature>
<evidence type="ECO:0000313" key="3">
    <source>
        <dbReference type="Proteomes" id="UP001500984"/>
    </source>
</evidence>
<protein>
    <recommendedName>
        <fullName evidence="4">VanZ family protein</fullName>
    </recommendedName>
</protein>
<proteinExistence type="predicted"/>
<feature type="transmembrane region" description="Helical" evidence="1">
    <location>
        <begin position="92"/>
        <end position="110"/>
    </location>
</feature>
<comment type="caution">
    <text evidence="2">The sequence shown here is derived from an EMBL/GenBank/DDBJ whole genome shotgun (WGS) entry which is preliminary data.</text>
</comment>
<gene>
    <name evidence="2" type="ORF">GCM10009823_15430</name>
</gene>
<sequence>MSIAQQEKREEDTCSLERAEALVNPADAGPRDARPLWAILLLLCLAVQLTGLYSPSDSGPAPFPHSDKVFHAAAFAAVTATALLAGIRMRWVLALNAAHAIASELIQGFFLDARTGDPLDVLADLVGIGLGVAAVAVLRRLLSRLSRSRGARSR</sequence>
<keyword evidence="1" id="KW-1133">Transmembrane helix</keyword>
<dbReference type="PANTHER" id="PTHR28008">
    <property type="entry name" value="DOMAIN PROTEIN, PUTATIVE (AFU_ORTHOLOGUE AFUA_3G10980)-RELATED"/>
    <property type="match status" value="1"/>
</dbReference>
<organism evidence="2 3">
    <name type="scientific">Brevibacterium salitolerans</name>
    <dbReference type="NCBI Taxonomy" id="1403566"/>
    <lineage>
        <taxon>Bacteria</taxon>
        <taxon>Bacillati</taxon>
        <taxon>Actinomycetota</taxon>
        <taxon>Actinomycetes</taxon>
        <taxon>Micrococcales</taxon>
        <taxon>Brevibacteriaceae</taxon>
        <taxon>Brevibacterium</taxon>
    </lineage>
</organism>
<evidence type="ECO:0000256" key="1">
    <source>
        <dbReference type="SAM" id="Phobius"/>
    </source>
</evidence>
<name>A0ABN2WMW9_9MICO</name>